<proteinExistence type="predicted"/>
<dbReference type="EMBL" id="CM016559">
    <property type="protein sequence ID" value="TKW00400.1"/>
    <property type="molecule type" value="Genomic_DNA"/>
</dbReference>
<organism evidence="1 2">
    <name type="scientific">Setaria viridis</name>
    <name type="common">Green bristlegrass</name>
    <name type="synonym">Setaria italica subsp. viridis</name>
    <dbReference type="NCBI Taxonomy" id="4556"/>
    <lineage>
        <taxon>Eukaryota</taxon>
        <taxon>Viridiplantae</taxon>
        <taxon>Streptophyta</taxon>
        <taxon>Embryophyta</taxon>
        <taxon>Tracheophyta</taxon>
        <taxon>Spermatophyta</taxon>
        <taxon>Magnoliopsida</taxon>
        <taxon>Liliopsida</taxon>
        <taxon>Poales</taxon>
        <taxon>Poaceae</taxon>
        <taxon>PACMAD clade</taxon>
        <taxon>Panicoideae</taxon>
        <taxon>Panicodae</taxon>
        <taxon>Paniceae</taxon>
        <taxon>Cenchrinae</taxon>
        <taxon>Setaria</taxon>
    </lineage>
</organism>
<evidence type="ECO:0000313" key="1">
    <source>
        <dbReference type="EMBL" id="TKW00400.1"/>
    </source>
</evidence>
<sequence>MRGAIHQCNTDEKQELVIEKQKYAANQLATNPYRPTPFLRISPPAIAAPLAAAGIASSPILFSLLISAPFVCISRLEIAAPLAAAARPRLLAVPCLSAHLAALPVRPHRRPSQIAAVGPSPSLLCNHDESDDIHAVLIPAN</sequence>
<reference evidence="1" key="1">
    <citation type="submission" date="2019-03" db="EMBL/GenBank/DDBJ databases">
        <title>WGS assembly of Setaria viridis.</title>
        <authorList>
            <person name="Huang P."/>
            <person name="Jenkins J."/>
            <person name="Grimwood J."/>
            <person name="Barry K."/>
            <person name="Healey A."/>
            <person name="Mamidi S."/>
            <person name="Sreedasyam A."/>
            <person name="Shu S."/>
            <person name="Feldman M."/>
            <person name="Wu J."/>
            <person name="Yu Y."/>
            <person name="Chen C."/>
            <person name="Johnson J."/>
            <person name="Rokhsar D."/>
            <person name="Baxter I."/>
            <person name="Schmutz J."/>
            <person name="Brutnell T."/>
            <person name="Kellogg E."/>
        </authorList>
    </citation>
    <scope>NUCLEOTIDE SEQUENCE [LARGE SCALE GENOMIC DNA]</scope>
</reference>
<accession>A0A4U6TE14</accession>
<dbReference type="Proteomes" id="UP000298652">
    <property type="component" value="Chromosome 8"/>
</dbReference>
<gene>
    <name evidence="1" type="ORF">SEVIR_8G106400v2</name>
</gene>
<keyword evidence="2" id="KW-1185">Reference proteome</keyword>
<name>A0A4U6TE14_SETVI</name>
<protein>
    <submittedName>
        <fullName evidence="1">Uncharacterized protein</fullName>
    </submittedName>
</protein>
<dbReference type="Gramene" id="TKW00400">
    <property type="protein sequence ID" value="TKW00400"/>
    <property type="gene ID" value="SEVIR_8G106400v2"/>
</dbReference>
<evidence type="ECO:0000313" key="2">
    <source>
        <dbReference type="Proteomes" id="UP000298652"/>
    </source>
</evidence>
<dbReference type="AlphaFoldDB" id="A0A4U6TE14"/>